<accession>A0A380PQ52</accession>
<dbReference type="GO" id="GO:0006629">
    <property type="term" value="P:lipid metabolic process"/>
    <property type="evidence" value="ECO:0007669"/>
    <property type="project" value="InterPro"/>
</dbReference>
<dbReference type="Proteomes" id="UP000254835">
    <property type="component" value="Unassembled WGS sequence"/>
</dbReference>
<dbReference type="OrthoDB" id="9795622at2"/>
<name>A0A380PQ52_YERFR</name>
<dbReference type="PANTHER" id="PTHR46211">
    <property type="entry name" value="GLYCEROPHOSPHORYL DIESTER PHOSPHODIESTERASE"/>
    <property type="match status" value="1"/>
</dbReference>
<feature type="domain" description="GP-PDE" evidence="2">
    <location>
        <begin position="21"/>
        <end position="294"/>
    </location>
</feature>
<dbReference type="EMBL" id="UHJA01000001">
    <property type="protein sequence ID" value="SUP75700.1"/>
    <property type="molecule type" value="Genomic_DNA"/>
</dbReference>
<dbReference type="PANTHER" id="PTHR46211:SF10">
    <property type="entry name" value="EXPORTED PROTEIN"/>
    <property type="match status" value="1"/>
</dbReference>
<evidence type="ECO:0000313" key="3">
    <source>
        <dbReference type="EMBL" id="SUP75700.1"/>
    </source>
</evidence>
<reference evidence="3 4" key="1">
    <citation type="submission" date="2018-06" db="EMBL/GenBank/DDBJ databases">
        <authorList>
            <consortium name="Pathogen Informatics"/>
            <person name="Doyle S."/>
        </authorList>
    </citation>
    <scope>NUCLEOTIDE SEQUENCE [LARGE SCALE GENOMIC DNA]</scope>
    <source>
        <strain evidence="3 4">NCTC11470</strain>
    </source>
</reference>
<dbReference type="RefSeq" id="WP_032910881.1">
    <property type="nucleotide sequence ID" value="NZ_CABHXP010000320.1"/>
</dbReference>
<dbReference type="SUPFAM" id="SSF51695">
    <property type="entry name" value="PLC-like phosphodiesterases"/>
    <property type="match status" value="1"/>
</dbReference>
<feature type="signal peptide" evidence="1">
    <location>
        <begin position="1"/>
        <end position="19"/>
    </location>
</feature>
<dbReference type="Gene3D" id="3.20.20.190">
    <property type="entry name" value="Phosphatidylinositol (PI) phosphodiesterase"/>
    <property type="match status" value="1"/>
</dbReference>
<dbReference type="GO" id="GO:0008081">
    <property type="term" value="F:phosphoric diester hydrolase activity"/>
    <property type="evidence" value="ECO:0007669"/>
    <property type="project" value="InterPro"/>
</dbReference>
<dbReference type="GeneID" id="57907059"/>
<gene>
    <name evidence="3" type="ORF">NCTC11470_00718</name>
</gene>
<keyword evidence="1" id="KW-0732">Signal</keyword>
<sequence length="294" mass="33298">MKLYMSSLLLIFGFSSVFASPLIVAHRAGTADHPENTHHAISMALHNKADVVWLSIQFSQEGIPVLYRPSDLKELTNGHGRVSSYSWQDLQQLDAAYTFNIQGQYIYRGRGINIPSLREIMLSYPDTNFILDIKSPDADPAIIAKTLENLIIETRALDRVTFYSTEKKYLMALPEYINKYEFRNLTRKILTNAIMADDCKIMKIPEGTLNDGANKHHAFELKRDVKVVEKFTLGRGSSRAQLIWNQQAMACFKINNDTKVLLIGINSNEDYQLAAALGADYVMVDSPAAARYWR</sequence>
<dbReference type="InterPro" id="IPR030395">
    <property type="entry name" value="GP_PDE_dom"/>
</dbReference>
<feature type="chain" id="PRO_5016838282" evidence="1">
    <location>
        <begin position="20"/>
        <end position="294"/>
    </location>
</feature>
<dbReference type="Pfam" id="PF03009">
    <property type="entry name" value="GDPD"/>
    <property type="match status" value="1"/>
</dbReference>
<evidence type="ECO:0000313" key="4">
    <source>
        <dbReference type="Proteomes" id="UP000254835"/>
    </source>
</evidence>
<organism evidence="3 4">
    <name type="scientific">Yersinia frederiksenii</name>
    <dbReference type="NCBI Taxonomy" id="29484"/>
    <lineage>
        <taxon>Bacteria</taxon>
        <taxon>Pseudomonadati</taxon>
        <taxon>Pseudomonadota</taxon>
        <taxon>Gammaproteobacteria</taxon>
        <taxon>Enterobacterales</taxon>
        <taxon>Yersiniaceae</taxon>
        <taxon>Yersinia</taxon>
    </lineage>
</organism>
<proteinExistence type="predicted"/>
<dbReference type="PROSITE" id="PS51704">
    <property type="entry name" value="GP_PDE"/>
    <property type="match status" value="1"/>
</dbReference>
<dbReference type="InterPro" id="IPR017946">
    <property type="entry name" value="PLC-like_Pdiesterase_TIM-brl"/>
</dbReference>
<evidence type="ECO:0000256" key="1">
    <source>
        <dbReference type="SAM" id="SignalP"/>
    </source>
</evidence>
<protein>
    <submittedName>
        <fullName evidence="3">Glycerophosphoryl diester phosphodiesterase</fullName>
    </submittedName>
</protein>
<dbReference type="AlphaFoldDB" id="A0A380PQ52"/>
<evidence type="ECO:0000259" key="2">
    <source>
        <dbReference type="PROSITE" id="PS51704"/>
    </source>
</evidence>